<dbReference type="OrthoDB" id="6389032at2"/>
<protein>
    <submittedName>
        <fullName evidence="1">DUF3630 family protein</fullName>
    </submittedName>
</protein>
<dbReference type="Pfam" id="PF12305">
    <property type="entry name" value="DUF3630"/>
    <property type="match status" value="1"/>
</dbReference>
<dbReference type="InterPro" id="IPR022080">
    <property type="entry name" value="DUF3630"/>
</dbReference>
<keyword evidence="2" id="KW-1185">Reference proteome</keyword>
<dbReference type="AlphaFoldDB" id="A0A3A6TYL4"/>
<sequence length="102" mass="11818">MNLQFQADIDFEQFDLFADVFIQSIDCRLIEKHWGADRHQWLINFEGCYISLNYEFYGDCCWLSVEQASDMETLRFLSGLIQNAIVEPLAETSPPDAESANE</sequence>
<organism evidence="1 2">
    <name type="scientific">Parashewanella spongiae</name>
    <dbReference type="NCBI Taxonomy" id="342950"/>
    <lineage>
        <taxon>Bacteria</taxon>
        <taxon>Pseudomonadati</taxon>
        <taxon>Pseudomonadota</taxon>
        <taxon>Gammaproteobacteria</taxon>
        <taxon>Alteromonadales</taxon>
        <taxon>Shewanellaceae</taxon>
        <taxon>Parashewanella</taxon>
    </lineage>
</organism>
<proteinExistence type="predicted"/>
<gene>
    <name evidence="1" type="ORF">D5R81_06510</name>
</gene>
<evidence type="ECO:0000313" key="1">
    <source>
        <dbReference type="EMBL" id="RJY18182.1"/>
    </source>
</evidence>
<accession>A0A3A6TYL4</accession>
<name>A0A3A6TYL4_9GAMM</name>
<dbReference type="Proteomes" id="UP000273022">
    <property type="component" value="Unassembled WGS sequence"/>
</dbReference>
<comment type="caution">
    <text evidence="1">The sequence shown here is derived from an EMBL/GenBank/DDBJ whole genome shotgun (WGS) entry which is preliminary data.</text>
</comment>
<reference evidence="1 2" key="1">
    <citation type="submission" date="2018-09" db="EMBL/GenBank/DDBJ databases">
        <title>Phylogeny of the Shewanellaceae, and recommendation for two new genera, Pseudoshewanella and Parashewanella.</title>
        <authorList>
            <person name="Wang G."/>
        </authorList>
    </citation>
    <scope>NUCLEOTIDE SEQUENCE [LARGE SCALE GENOMIC DNA]</scope>
    <source>
        <strain evidence="1 2">KCTC 22492</strain>
    </source>
</reference>
<evidence type="ECO:0000313" key="2">
    <source>
        <dbReference type="Proteomes" id="UP000273022"/>
    </source>
</evidence>
<dbReference type="EMBL" id="QYYH01000030">
    <property type="protein sequence ID" value="RJY18182.1"/>
    <property type="molecule type" value="Genomic_DNA"/>
</dbReference>